<dbReference type="SUPFAM" id="SSF89260">
    <property type="entry name" value="Collagen-binding domain"/>
    <property type="match status" value="1"/>
</dbReference>
<evidence type="ECO:0000259" key="2">
    <source>
        <dbReference type="Pfam" id="PF07819"/>
    </source>
</evidence>
<dbReference type="Gene3D" id="2.60.120.380">
    <property type="match status" value="1"/>
</dbReference>
<reference evidence="4" key="2">
    <citation type="submission" date="2022-04" db="EMBL/GenBank/DDBJ databases">
        <title>Complete Genome Sequence of Flavobacterium sediminilitoris YSM-43, Isolated from a Tidal Sediment.</title>
        <authorList>
            <person name="Lee P.A."/>
        </authorList>
    </citation>
    <scope>NUCLEOTIDE SEQUENCE</scope>
    <source>
        <strain evidence="4">YSM-43</strain>
    </source>
</reference>
<evidence type="ECO:0000256" key="1">
    <source>
        <dbReference type="ARBA" id="ARBA00022729"/>
    </source>
</evidence>
<keyword evidence="1" id="KW-0732">Signal</keyword>
<organism evidence="4 5">
    <name type="scientific">Flavobacterium sediminilitoris</name>
    <dbReference type="NCBI Taxonomy" id="2024526"/>
    <lineage>
        <taxon>Bacteria</taxon>
        <taxon>Pseudomonadati</taxon>
        <taxon>Bacteroidota</taxon>
        <taxon>Flavobacteriia</taxon>
        <taxon>Flavobacteriales</taxon>
        <taxon>Flavobacteriaceae</taxon>
        <taxon>Flavobacterium</taxon>
    </lineage>
</organism>
<dbReference type="Proteomes" id="UP000830454">
    <property type="component" value="Chromosome"/>
</dbReference>
<evidence type="ECO:0000313" key="4">
    <source>
        <dbReference type="EMBL" id="UOX34170.1"/>
    </source>
</evidence>
<dbReference type="NCBIfam" id="TIGR04183">
    <property type="entry name" value="Por_Secre_tail"/>
    <property type="match status" value="1"/>
</dbReference>
<keyword evidence="5" id="KW-1185">Reference proteome</keyword>
<dbReference type="InterPro" id="IPR012908">
    <property type="entry name" value="PGAP1-ab_dom-like"/>
</dbReference>
<feature type="domain" description="Secretion system C-terminal sorting" evidence="3">
    <location>
        <begin position="509"/>
        <end position="577"/>
    </location>
</feature>
<name>A0ABY4HMU4_9FLAO</name>
<feature type="domain" description="GPI inositol-deacylase PGAP1-like alpha/beta" evidence="2">
    <location>
        <begin position="68"/>
        <end position="227"/>
    </location>
</feature>
<dbReference type="Pfam" id="PF18962">
    <property type="entry name" value="Por_Secre_tail"/>
    <property type="match status" value="1"/>
</dbReference>
<dbReference type="SUPFAM" id="SSF53474">
    <property type="entry name" value="alpha/beta-Hydrolases"/>
    <property type="match status" value="1"/>
</dbReference>
<keyword evidence="4" id="KW-0378">Hydrolase</keyword>
<dbReference type="Pfam" id="PF07819">
    <property type="entry name" value="PGAP1"/>
    <property type="match status" value="1"/>
</dbReference>
<reference evidence="4" key="1">
    <citation type="submission" date="2021-12" db="EMBL/GenBank/DDBJ databases">
        <authorList>
            <person name="Cha I.-T."/>
            <person name="Lee K.-E."/>
            <person name="Park S.-J."/>
        </authorList>
    </citation>
    <scope>NUCLEOTIDE SEQUENCE</scope>
    <source>
        <strain evidence="4">YSM-43</strain>
    </source>
</reference>
<sequence length="579" mass="64049">MNKTTLLLSSIFFFSFINLFSQNEEYQIKPRLIEFESIGKLGDSVLSIKMPIATNSLRVTTSNKLPYPIIFIHGLNSSSETWNTTSNYLDSQYSFTFGGRFDFCLNADNDNTIANTNFYPVSGADIAAFETTIMQNGDYYYVNFNVNPDGTIGTDALSNQCAITKQGVALKKAIERVLELTGKNKVILVGHSMGGLASREYIQNSSNWQADNAHHVAKLLTVGTPNGGSNSSDSGIGIFVGIDTHSEAIRDLKTTYYYSSDPGRYLFGGIEINNSSNMNEHLFGSDFFNIDVNCNGTIGDNIIGLNQKSIDNLIDFSSIIGRLNGNPTDGVVTEESATMDNFITGLTYPTKYFYYTSSGLEVHTALPSQYSLLIQGLDEPNFKELAYEIDTNVNYTGFTTVQEDTNSLIDNDYFRFNVTENILSTVEVSNISTSQMEASILDESGILIGTIENNNGSSLIVNNVLSSGTYYLKLSSLSPTNSDYQTPYNFSITTTLSTNSFEDTGIVFYPNPVKDILNIENIHFTKMSLYTTLGQLLEIRVNTNASTKNKIDLSNYAKGIYFISLENDNETKTIKIIKE</sequence>
<evidence type="ECO:0000259" key="3">
    <source>
        <dbReference type="Pfam" id="PF18962"/>
    </source>
</evidence>
<dbReference type="EMBL" id="CP090145">
    <property type="protein sequence ID" value="UOX34170.1"/>
    <property type="molecule type" value="Genomic_DNA"/>
</dbReference>
<proteinExistence type="predicted"/>
<dbReference type="InterPro" id="IPR026444">
    <property type="entry name" value="Secre_tail"/>
</dbReference>
<evidence type="ECO:0000313" key="5">
    <source>
        <dbReference type="Proteomes" id="UP000830454"/>
    </source>
</evidence>
<protein>
    <submittedName>
        <fullName evidence="4">Alpha/beta fold hydrolase</fullName>
    </submittedName>
</protein>
<dbReference type="RefSeq" id="WP_246916844.1">
    <property type="nucleotide sequence ID" value="NZ_CP090145.1"/>
</dbReference>
<dbReference type="InterPro" id="IPR029058">
    <property type="entry name" value="AB_hydrolase_fold"/>
</dbReference>
<dbReference type="GO" id="GO:0016787">
    <property type="term" value="F:hydrolase activity"/>
    <property type="evidence" value="ECO:0007669"/>
    <property type="project" value="UniProtKB-KW"/>
</dbReference>
<accession>A0ABY4HMU4</accession>
<dbReference type="Gene3D" id="3.40.50.1820">
    <property type="entry name" value="alpha/beta hydrolase"/>
    <property type="match status" value="1"/>
</dbReference>
<gene>
    <name evidence="4" type="ORF">LXD69_01340</name>
</gene>